<sequence>MGGRIKKDTNKFRKSRTSAKSSNIYLSFLIKIYRFLSRRTNSKINQTILRRLVMSRKNQPAISLSRIILFGSKEKNKTIVVVGKVLNDERILMVPKISLCALRISSSAKERILNSGGNVFTFDQFAVNFPTGKNSLLLRGNKLKNK</sequence>
<dbReference type="GO" id="GO:0003723">
    <property type="term" value="F:RNA binding"/>
    <property type="evidence" value="ECO:0007669"/>
    <property type="project" value="TreeGrafter"/>
</dbReference>
<name>A9BKW2_HEMAN</name>
<dbReference type="Gene3D" id="3.100.10.10">
    <property type="match status" value="1"/>
</dbReference>
<dbReference type="GO" id="GO:0022625">
    <property type="term" value="C:cytosolic large ribosomal subunit"/>
    <property type="evidence" value="ECO:0007669"/>
    <property type="project" value="TreeGrafter"/>
</dbReference>
<evidence type="ECO:0000256" key="2">
    <source>
        <dbReference type="ARBA" id="ARBA00022980"/>
    </source>
</evidence>
<keyword evidence="2" id="KW-0689">Ribosomal protein</keyword>
<dbReference type="GO" id="GO:0003735">
    <property type="term" value="F:structural constituent of ribosome"/>
    <property type="evidence" value="ECO:0007669"/>
    <property type="project" value="InterPro"/>
</dbReference>
<dbReference type="Pfam" id="PF17135">
    <property type="entry name" value="Ribosomal_L18"/>
    <property type="match status" value="1"/>
</dbReference>
<dbReference type="InterPro" id="IPR036227">
    <property type="entry name" value="Ribosomal_uL15/eL18_sf"/>
</dbReference>
<dbReference type="InterPro" id="IPR021131">
    <property type="entry name" value="Ribosomal_uL15/eL18"/>
</dbReference>
<accession>A9BKW2</accession>
<evidence type="ECO:0000259" key="4">
    <source>
        <dbReference type="Pfam" id="PF17135"/>
    </source>
</evidence>
<reference evidence="5 6" key="1">
    <citation type="journal article" date="2007" name="Proc. Natl. Acad. Sci. U.S.A.">
        <title>Nucleomorph genome of Hemiselmis andersenii reveals complete intron loss and compaction as a driver of protein structure and function.</title>
        <authorList>
            <person name="Lane C.E."/>
            <person name="van den Heuvel K."/>
            <person name="Kozera C."/>
            <person name="Curtis B.A."/>
            <person name="Parsons B.J."/>
            <person name="Bowman S."/>
            <person name="Archibald J.M."/>
        </authorList>
    </citation>
    <scope>NUCLEOTIDE SEQUENCE [LARGE SCALE GENOMIC DNA]</scope>
    <source>
        <strain evidence="5 6">CCMP644</strain>
    </source>
</reference>
<feature type="domain" description="Large ribosomal subunit protein uL15/eL18" evidence="4">
    <location>
        <begin position="8"/>
        <end position="142"/>
    </location>
</feature>
<dbReference type="GeneID" id="5739348"/>
<dbReference type="EMBL" id="CP000882">
    <property type="protein sequence ID" value="ABW98117.1"/>
    <property type="molecule type" value="Genomic_DNA"/>
</dbReference>
<evidence type="ECO:0000256" key="3">
    <source>
        <dbReference type="ARBA" id="ARBA00023274"/>
    </source>
</evidence>
<proteinExistence type="inferred from homology"/>
<keyword evidence="3" id="KW-0687">Ribonucleoprotein</keyword>
<dbReference type="PANTHER" id="PTHR10934:SF2">
    <property type="entry name" value="LARGE RIBOSOMAL SUBUNIT PROTEIN EL18"/>
    <property type="match status" value="1"/>
</dbReference>
<dbReference type="PANTHER" id="PTHR10934">
    <property type="entry name" value="60S RIBOSOMAL PROTEIN L18"/>
    <property type="match status" value="1"/>
</dbReference>
<protein>
    <submittedName>
        <fullName evidence="5">Rpl18</fullName>
    </submittedName>
</protein>
<evidence type="ECO:0000313" key="5">
    <source>
        <dbReference type="EMBL" id="ABW98117.1"/>
    </source>
</evidence>
<evidence type="ECO:0000313" key="6">
    <source>
        <dbReference type="Proteomes" id="UP000243127"/>
    </source>
</evidence>
<gene>
    <name evidence="5" type="ORF">HAN_2g297</name>
</gene>
<dbReference type="AlphaFoldDB" id="A9BKW2"/>
<dbReference type="InterPro" id="IPR000039">
    <property type="entry name" value="Ribosomal_eL18"/>
</dbReference>
<dbReference type="Proteomes" id="UP000243127">
    <property type="component" value="Nucleomorph 2"/>
</dbReference>
<evidence type="ECO:0000256" key="1">
    <source>
        <dbReference type="ARBA" id="ARBA00006815"/>
    </source>
</evidence>
<geneLocation type="nucleomorph" evidence="5"/>
<organism evidence="5 6">
    <name type="scientific">Hemiselmis andersenii</name>
    <name type="common">Cryptophyte alga</name>
    <dbReference type="NCBI Taxonomy" id="464988"/>
    <lineage>
        <taxon>Eukaryota</taxon>
        <taxon>Cryptophyceae</taxon>
        <taxon>Cryptomonadales</taxon>
        <taxon>Hemiselmidaceae</taxon>
        <taxon>Hemiselmis</taxon>
    </lineage>
</organism>
<dbReference type="SUPFAM" id="SSF52080">
    <property type="entry name" value="Ribosomal proteins L15p and L18e"/>
    <property type="match status" value="1"/>
</dbReference>
<dbReference type="GO" id="GO:0006412">
    <property type="term" value="P:translation"/>
    <property type="evidence" value="ECO:0007669"/>
    <property type="project" value="InterPro"/>
</dbReference>
<keyword evidence="5" id="KW-0542">Nucleomorph</keyword>
<comment type="similarity">
    <text evidence="1">Belongs to the eukaryotic ribosomal protein eL18 family.</text>
</comment>
<dbReference type="RefSeq" id="XP_001712442.1">
    <property type="nucleotide sequence ID" value="XM_001712390.1"/>
</dbReference>